<dbReference type="PANTHER" id="PTHR33495:SF2">
    <property type="entry name" value="ANTI-SIGMA FACTOR ANTAGONIST TM_1081-RELATED"/>
    <property type="match status" value="1"/>
</dbReference>
<keyword evidence="6" id="KW-1185">Reference proteome</keyword>
<evidence type="ECO:0000256" key="1">
    <source>
        <dbReference type="ARBA" id="ARBA00009013"/>
    </source>
</evidence>
<name>A0A6N7KZ88_9ACTN</name>
<sequence length="142" mass="14805">MPGPAEDSTASRGERGLRVTVEREGPVRILTLAGELDHDTADGLRAALARPADDGLERIVVDLGALQFCDSTGLNILLRARLDTETAGVRLEIAGPRPVVARLFAVTGADAVLRIHPDLGSALKAPDPAPDPHGDAPPNEPA</sequence>
<dbReference type="GO" id="GO:0043856">
    <property type="term" value="F:anti-sigma factor antagonist activity"/>
    <property type="evidence" value="ECO:0007669"/>
    <property type="project" value="InterPro"/>
</dbReference>
<evidence type="ECO:0000313" key="6">
    <source>
        <dbReference type="Proteomes" id="UP000450000"/>
    </source>
</evidence>
<dbReference type="EMBL" id="WBOF01000003">
    <property type="protein sequence ID" value="MQS16860.1"/>
    <property type="molecule type" value="Genomic_DNA"/>
</dbReference>
<dbReference type="SUPFAM" id="SSF52091">
    <property type="entry name" value="SpoIIaa-like"/>
    <property type="match status" value="1"/>
</dbReference>
<feature type="domain" description="STAS" evidence="4">
    <location>
        <begin position="17"/>
        <end position="126"/>
    </location>
</feature>
<dbReference type="Proteomes" id="UP000450000">
    <property type="component" value="Unassembled WGS sequence"/>
</dbReference>
<dbReference type="RefSeq" id="WP_153468503.1">
    <property type="nucleotide sequence ID" value="NZ_WBOF01000003.1"/>
</dbReference>
<dbReference type="OrthoDB" id="3622319at2"/>
<dbReference type="AlphaFoldDB" id="A0A6N7KZ88"/>
<comment type="similarity">
    <text evidence="1 2">Belongs to the anti-sigma-factor antagonist family.</text>
</comment>
<proteinExistence type="inferred from homology"/>
<dbReference type="NCBIfam" id="TIGR00377">
    <property type="entry name" value="ant_ant_sig"/>
    <property type="match status" value="1"/>
</dbReference>
<dbReference type="Gene3D" id="3.30.750.24">
    <property type="entry name" value="STAS domain"/>
    <property type="match status" value="1"/>
</dbReference>
<reference evidence="5 6" key="1">
    <citation type="submission" date="2019-09" db="EMBL/GenBank/DDBJ databases">
        <title>Genome Sequences of Streptomyces kaniharaensis ATCC 21070.</title>
        <authorList>
            <person name="Zhu W."/>
            <person name="De Crecy-Lagard V."/>
            <person name="Richards N.G."/>
        </authorList>
    </citation>
    <scope>NUCLEOTIDE SEQUENCE [LARGE SCALE GENOMIC DNA]</scope>
    <source>
        <strain evidence="5 6">SF-557</strain>
    </source>
</reference>
<dbReference type="InterPro" id="IPR036513">
    <property type="entry name" value="STAS_dom_sf"/>
</dbReference>
<feature type="region of interest" description="Disordered" evidence="3">
    <location>
        <begin position="121"/>
        <end position="142"/>
    </location>
</feature>
<comment type="caution">
    <text evidence="5">The sequence shown here is derived from an EMBL/GenBank/DDBJ whole genome shotgun (WGS) entry which is preliminary data.</text>
</comment>
<dbReference type="Pfam" id="PF01740">
    <property type="entry name" value="STAS"/>
    <property type="match status" value="1"/>
</dbReference>
<gene>
    <name evidence="5" type="ORF">F7Q99_32910</name>
</gene>
<dbReference type="PANTHER" id="PTHR33495">
    <property type="entry name" value="ANTI-SIGMA FACTOR ANTAGONIST TM_1081-RELATED-RELATED"/>
    <property type="match status" value="1"/>
</dbReference>
<evidence type="ECO:0000259" key="4">
    <source>
        <dbReference type="PROSITE" id="PS50801"/>
    </source>
</evidence>
<accession>A0A6N7KZ88</accession>
<dbReference type="PROSITE" id="PS50801">
    <property type="entry name" value="STAS"/>
    <property type="match status" value="1"/>
</dbReference>
<dbReference type="CDD" id="cd07043">
    <property type="entry name" value="STAS_anti-anti-sigma_factors"/>
    <property type="match status" value="1"/>
</dbReference>
<organism evidence="5 6">
    <name type="scientific">Streptomyces kaniharaensis</name>
    <dbReference type="NCBI Taxonomy" id="212423"/>
    <lineage>
        <taxon>Bacteria</taxon>
        <taxon>Bacillati</taxon>
        <taxon>Actinomycetota</taxon>
        <taxon>Actinomycetes</taxon>
        <taxon>Kitasatosporales</taxon>
        <taxon>Streptomycetaceae</taxon>
        <taxon>Streptomyces</taxon>
    </lineage>
</organism>
<evidence type="ECO:0000256" key="2">
    <source>
        <dbReference type="RuleBase" id="RU003749"/>
    </source>
</evidence>
<dbReference type="InterPro" id="IPR002645">
    <property type="entry name" value="STAS_dom"/>
</dbReference>
<protein>
    <recommendedName>
        <fullName evidence="2">Anti-sigma factor antagonist</fullName>
    </recommendedName>
</protein>
<evidence type="ECO:0000256" key="3">
    <source>
        <dbReference type="SAM" id="MobiDB-lite"/>
    </source>
</evidence>
<dbReference type="InterPro" id="IPR003658">
    <property type="entry name" value="Anti-sigma_ant"/>
</dbReference>
<evidence type="ECO:0000313" key="5">
    <source>
        <dbReference type="EMBL" id="MQS16860.1"/>
    </source>
</evidence>